<evidence type="ECO:0000313" key="2">
    <source>
        <dbReference type="EMBL" id="KAK8513848.1"/>
    </source>
</evidence>
<gene>
    <name evidence="2" type="ORF">V6N12_037216</name>
</gene>
<organism evidence="2 3">
    <name type="scientific">Hibiscus sabdariffa</name>
    <name type="common">roselle</name>
    <dbReference type="NCBI Taxonomy" id="183260"/>
    <lineage>
        <taxon>Eukaryota</taxon>
        <taxon>Viridiplantae</taxon>
        <taxon>Streptophyta</taxon>
        <taxon>Embryophyta</taxon>
        <taxon>Tracheophyta</taxon>
        <taxon>Spermatophyta</taxon>
        <taxon>Magnoliopsida</taxon>
        <taxon>eudicotyledons</taxon>
        <taxon>Gunneridae</taxon>
        <taxon>Pentapetalae</taxon>
        <taxon>rosids</taxon>
        <taxon>malvids</taxon>
        <taxon>Malvales</taxon>
        <taxon>Malvaceae</taxon>
        <taxon>Malvoideae</taxon>
        <taxon>Hibiscus</taxon>
    </lineage>
</organism>
<reference evidence="2 3" key="1">
    <citation type="journal article" date="2024" name="G3 (Bethesda)">
        <title>Genome assembly of Hibiscus sabdariffa L. provides insights into metabolisms of medicinal natural products.</title>
        <authorList>
            <person name="Kim T."/>
        </authorList>
    </citation>
    <scope>NUCLEOTIDE SEQUENCE [LARGE SCALE GENOMIC DNA]</scope>
    <source>
        <strain evidence="2">TK-2024</strain>
        <tissue evidence="2">Old leaves</tissue>
    </source>
</reference>
<protein>
    <submittedName>
        <fullName evidence="2">Uncharacterized protein</fullName>
    </submittedName>
</protein>
<proteinExistence type="predicted"/>
<keyword evidence="3" id="KW-1185">Reference proteome</keyword>
<dbReference type="Proteomes" id="UP001472677">
    <property type="component" value="Unassembled WGS sequence"/>
</dbReference>
<name>A0ABR2C3J8_9ROSI</name>
<feature type="region of interest" description="Disordered" evidence="1">
    <location>
        <begin position="1"/>
        <end position="34"/>
    </location>
</feature>
<comment type="caution">
    <text evidence="2">The sequence shown here is derived from an EMBL/GenBank/DDBJ whole genome shotgun (WGS) entry which is preliminary data.</text>
</comment>
<accession>A0ABR2C3J8</accession>
<evidence type="ECO:0000313" key="3">
    <source>
        <dbReference type="Proteomes" id="UP001472677"/>
    </source>
</evidence>
<feature type="compositionally biased region" description="Basic and acidic residues" evidence="1">
    <location>
        <begin position="1"/>
        <end position="16"/>
    </location>
</feature>
<sequence length="111" mass="12608">MTEKMMVKAHEMEGDKVLTGASPKNKREGDAKFDGYNGSGFINVFDELPMPTKEKSNGFDESTKLDLWEDDLIKGSSEAQQIDERLRKMVELGMREIECDNFKSQRASLKV</sequence>
<dbReference type="EMBL" id="JBBPBM010000068">
    <property type="protein sequence ID" value="KAK8513848.1"/>
    <property type="molecule type" value="Genomic_DNA"/>
</dbReference>
<evidence type="ECO:0000256" key="1">
    <source>
        <dbReference type="SAM" id="MobiDB-lite"/>
    </source>
</evidence>